<gene>
    <name evidence="1" type="ORF">FANTH_1093</name>
</gene>
<organism evidence="1 2">
    <name type="scientific">Fusarium anthophilum</name>
    <dbReference type="NCBI Taxonomy" id="48485"/>
    <lineage>
        <taxon>Eukaryota</taxon>
        <taxon>Fungi</taxon>
        <taxon>Dikarya</taxon>
        <taxon>Ascomycota</taxon>
        <taxon>Pezizomycotina</taxon>
        <taxon>Sordariomycetes</taxon>
        <taxon>Hypocreomycetidae</taxon>
        <taxon>Hypocreales</taxon>
        <taxon>Nectriaceae</taxon>
        <taxon>Fusarium</taxon>
        <taxon>Fusarium fujikuroi species complex</taxon>
    </lineage>
</organism>
<sequence length="112" mass="12872">MEYKLLKTEVHELQDGSPGHDNEAILAKLMSLEVTDVRHLSQMPDFRNLCKRRMRLMWTSPKEGETEYCPCVGNRTMEAAQQHILTWAAAAHDAVHACQRMREKFDDGVDSN</sequence>
<dbReference type="Proteomes" id="UP000573603">
    <property type="component" value="Unassembled WGS sequence"/>
</dbReference>
<dbReference type="EMBL" id="JABEVY010000026">
    <property type="protein sequence ID" value="KAF5254211.1"/>
    <property type="molecule type" value="Genomic_DNA"/>
</dbReference>
<name>A0A8H5EBX7_9HYPO</name>
<proteinExistence type="predicted"/>
<reference evidence="1 2" key="1">
    <citation type="journal article" date="2020" name="BMC Genomics">
        <title>Correction to: Identification and distribution of gene clusters required for synthesis of sphingolipid metabolism inhibitors in diverse species of the filamentous fungus Fusarium.</title>
        <authorList>
            <person name="Kim H.S."/>
            <person name="Lohmar J.M."/>
            <person name="Busman M."/>
            <person name="Brown D.W."/>
            <person name="Naumann T.A."/>
            <person name="Divon H.H."/>
            <person name="Lysoe E."/>
            <person name="Uhlig S."/>
            <person name="Proctor R.H."/>
        </authorList>
    </citation>
    <scope>NUCLEOTIDE SEQUENCE [LARGE SCALE GENOMIC DNA]</scope>
    <source>
        <strain evidence="1 2">NRRL 25214</strain>
    </source>
</reference>
<accession>A0A8H5EBX7</accession>
<protein>
    <submittedName>
        <fullName evidence="1">Uncharacterized protein</fullName>
    </submittedName>
</protein>
<keyword evidence="2" id="KW-1185">Reference proteome</keyword>
<comment type="caution">
    <text evidence="1">The sequence shown here is derived from an EMBL/GenBank/DDBJ whole genome shotgun (WGS) entry which is preliminary data.</text>
</comment>
<dbReference type="AlphaFoldDB" id="A0A8H5EBX7"/>
<evidence type="ECO:0000313" key="1">
    <source>
        <dbReference type="EMBL" id="KAF5254211.1"/>
    </source>
</evidence>
<evidence type="ECO:0000313" key="2">
    <source>
        <dbReference type="Proteomes" id="UP000573603"/>
    </source>
</evidence>